<proteinExistence type="predicted"/>
<dbReference type="EMBL" id="JBHSDK010000028">
    <property type="protein sequence ID" value="MFC4337311.1"/>
    <property type="molecule type" value="Genomic_DNA"/>
</dbReference>
<dbReference type="InterPro" id="IPR050155">
    <property type="entry name" value="HAD-like_hydrolase_sf"/>
</dbReference>
<gene>
    <name evidence="1" type="ORF">ACFPET_19100</name>
</gene>
<reference evidence="2" key="1">
    <citation type="journal article" date="2019" name="Int. J. Syst. Evol. Microbiol.">
        <title>The Global Catalogue of Microorganisms (GCM) 10K type strain sequencing project: providing services to taxonomists for standard genome sequencing and annotation.</title>
        <authorList>
            <consortium name="The Broad Institute Genomics Platform"/>
            <consortium name="The Broad Institute Genome Sequencing Center for Infectious Disease"/>
            <person name="Wu L."/>
            <person name="Ma J."/>
        </authorList>
    </citation>
    <scope>NUCLEOTIDE SEQUENCE [LARGE SCALE GENOMIC DNA]</scope>
    <source>
        <strain evidence="2">IBRC-M 10908</strain>
    </source>
</reference>
<name>A0ABV8U3A3_9ACTN</name>
<dbReference type="PANTHER" id="PTHR43434">
    <property type="entry name" value="PHOSPHOGLYCOLATE PHOSPHATASE"/>
    <property type="match status" value="1"/>
</dbReference>
<evidence type="ECO:0000313" key="1">
    <source>
        <dbReference type="EMBL" id="MFC4337311.1"/>
    </source>
</evidence>
<dbReference type="Pfam" id="PF00702">
    <property type="entry name" value="Hydrolase"/>
    <property type="match status" value="1"/>
</dbReference>
<dbReference type="PANTHER" id="PTHR43434:SF1">
    <property type="entry name" value="PHOSPHOGLYCOLATE PHOSPHATASE"/>
    <property type="match status" value="1"/>
</dbReference>
<comment type="caution">
    <text evidence="1">The sequence shown here is derived from an EMBL/GenBank/DDBJ whole genome shotgun (WGS) entry which is preliminary data.</text>
</comment>
<evidence type="ECO:0000313" key="2">
    <source>
        <dbReference type="Proteomes" id="UP001595823"/>
    </source>
</evidence>
<dbReference type="Gene3D" id="1.10.150.240">
    <property type="entry name" value="Putative phosphatase, domain 2"/>
    <property type="match status" value="1"/>
</dbReference>
<protein>
    <submittedName>
        <fullName evidence="1">HAD family hydrolase</fullName>
        <ecNumber evidence="1">3.-.-.-</ecNumber>
    </submittedName>
</protein>
<dbReference type="GO" id="GO:0016787">
    <property type="term" value="F:hydrolase activity"/>
    <property type="evidence" value="ECO:0007669"/>
    <property type="project" value="UniProtKB-KW"/>
</dbReference>
<dbReference type="EC" id="3.-.-.-" evidence="1"/>
<keyword evidence="2" id="KW-1185">Reference proteome</keyword>
<dbReference type="SFLD" id="SFLDG01129">
    <property type="entry name" value="C1.5:_HAD__Beta-PGM__Phosphata"/>
    <property type="match status" value="1"/>
</dbReference>
<accession>A0ABV8U3A3</accession>
<dbReference type="SUPFAM" id="SSF56784">
    <property type="entry name" value="HAD-like"/>
    <property type="match status" value="1"/>
</dbReference>
<dbReference type="SFLD" id="SFLDS00003">
    <property type="entry name" value="Haloacid_Dehalogenase"/>
    <property type="match status" value="1"/>
</dbReference>
<dbReference type="InterPro" id="IPR023214">
    <property type="entry name" value="HAD_sf"/>
</dbReference>
<dbReference type="RefSeq" id="WP_380624168.1">
    <property type="nucleotide sequence ID" value="NZ_JBHSDK010000028.1"/>
</dbReference>
<keyword evidence="1" id="KW-0378">Hydrolase</keyword>
<organism evidence="1 2">
    <name type="scientific">Salininema proteolyticum</name>
    <dbReference type="NCBI Taxonomy" id="1607685"/>
    <lineage>
        <taxon>Bacteria</taxon>
        <taxon>Bacillati</taxon>
        <taxon>Actinomycetota</taxon>
        <taxon>Actinomycetes</taxon>
        <taxon>Glycomycetales</taxon>
        <taxon>Glycomycetaceae</taxon>
        <taxon>Salininema</taxon>
    </lineage>
</organism>
<dbReference type="InterPro" id="IPR036412">
    <property type="entry name" value="HAD-like_sf"/>
</dbReference>
<sequence>MLICFDIDGTLMRDTEDTPAIFTEALRPLLGFDPSAGDEEHGVTDLKEIRDLFTWNGLTESEANGRLPEAIEALGETTERHAAEIRAGRVLCPGAEAAVEKLAAESAALCLLTGNTRRRATVKLGDLPLARSLRVGGPGGYGESSVHRADLVALAWEECGAGEDEDMVLVGDTPADVAAAKLNGVGSVAVCTGAFGEGDLGAADVVLPDLAHPGAVESILGAARPFRL</sequence>
<dbReference type="Gene3D" id="3.40.50.1000">
    <property type="entry name" value="HAD superfamily/HAD-like"/>
    <property type="match status" value="1"/>
</dbReference>
<dbReference type="Proteomes" id="UP001595823">
    <property type="component" value="Unassembled WGS sequence"/>
</dbReference>
<dbReference type="InterPro" id="IPR023198">
    <property type="entry name" value="PGP-like_dom2"/>
</dbReference>